<keyword evidence="3" id="KW-1185">Reference proteome</keyword>
<proteinExistence type="predicted"/>
<reference evidence="2" key="3">
    <citation type="submission" date="2024-03" db="EMBL/GenBank/DDBJ databases">
        <title>The Genome Sequence of Enterococcus sp. DIV0238c.</title>
        <authorList>
            <consortium name="The Broad Institute Genomics Platform"/>
            <consortium name="The Broad Institute Microbial Omics Core"/>
            <consortium name="The Broad Institute Genomic Center for Infectious Diseases"/>
            <person name="Earl A."/>
            <person name="Manson A."/>
            <person name="Gilmore M."/>
            <person name="Schwartman J."/>
            <person name="Shea T."/>
            <person name="Abouelleil A."/>
            <person name="Cao P."/>
            <person name="Chapman S."/>
            <person name="Cusick C."/>
            <person name="Young S."/>
            <person name="Neafsey D."/>
            <person name="Nusbaum C."/>
            <person name="Birren B."/>
        </authorList>
    </citation>
    <scope>NUCLEOTIDE SEQUENCE</scope>
    <source>
        <strain evidence="2">9D6_DIV0238</strain>
    </source>
</reference>
<reference evidence="2" key="2">
    <citation type="submission" date="2017-05" db="EMBL/GenBank/DDBJ databases">
        <authorList>
            <consortium name="The Broad Institute Genomics Platform"/>
            <consortium name="The Broad Institute Genomic Center for Infectious Diseases"/>
            <person name="Earl A."/>
            <person name="Manson A."/>
            <person name="Schwartman J."/>
            <person name="Gilmore M."/>
            <person name="Abouelleil A."/>
            <person name="Cao P."/>
            <person name="Chapman S."/>
            <person name="Cusick C."/>
            <person name="Shea T."/>
            <person name="Young S."/>
            <person name="Neafsey D."/>
            <person name="Nusbaum C."/>
            <person name="Birren B."/>
        </authorList>
    </citation>
    <scope>NUCLEOTIDE SEQUENCE</scope>
    <source>
        <strain evidence="2">9D6_DIV0238</strain>
    </source>
</reference>
<dbReference type="Proteomes" id="UP000196151">
    <property type="component" value="Chromosome"/>
</dbReference>
<name>A0A200J8M2_9ENTE</name>
<accession>A0A200J8M2</accession>
<protein>
    <submittedName>
        <fullName evidence="1">Uncharacterized protein</fullName>
    </submittedName>
</protein>
<dbReference type="EMBL" id="NIBQ01000002">
    <property type="protein sequence ID" value="OUZ33582.1"/>
    <property type="molecule type" value="Genomic_DNA"/>
</dbReference>
<evidence type="ECO:0000313" key="3">
    <source>
        <dbReference type="Proteomes" id="UP000196151"/>
    </source>
</evidence>
<dbReference type="EMBL" id="CP147246">
    <property type="protein sequence ID" value="WYJ93288.1"/>
    <property type="molecule type" value="Genomic_DNA"/>
</dbReference>
<reference evidence="1" key="1">
    <citation type="submission" date="2017-05" db="EMBL/GenBank/DDBJ databases">
        <title>The Genome Sequence of Enterococcus sp. 9D6_DIV0238.</title>
        <authorList>
            <consortium name="The Broad Institute Genomics Platform"/>
            <consortium name="The Broad Institute Genomic Center for Infectious Diseases"/>
            <person name="Earl A."/>
            <person name="Manson A."/>
            <person name="Schwartman J."/>
            <person name="Gilmore M."/>
            <person name="Abouelleil A."/>
            <person name="Cao P."/>
            <person name="Chapman S."/>
            <person name="Cusick C."/>
            <person name="Shea T."/>
            <person name="Young S."/>
            <person name="Neafsey D."/>
            <person name="Nusbaum C."/>
            <person name="Birren B."/>
        </authorList>
    </citation>
    <scope>NUCLEOTIDE SEQUENCE [LARGE SCALE GENOMIC DNA]</scope>
    <source>
        <strain evidence="1">9D6_DIV0238</strain>
    </source>
</reference>
<evidence type="ECO:0000313" key="2">
    <source>
        <dbReference type="EMBL" id="WYJ93288.1"/>
    </source>
</evidence>
<sequence length="58" mass="6670">MKRRKAKSKLLVHFLNLAESGDRQAEVQAKELAKEIFKEEQEVKLTEKSLASQQAIED</sequence>
<evidence type="ECO:0000313" key="1">
    <source>
        <dbReference type="EMBL" id="OUZ33582.1"/>
    </source>
</evidence>
<gene>
    <name evidence="2" type="ORF">A5889_000784</name>
    <name evidence="1" type="ORF">A5889_002297</name>
</gene>
<dbReference type="AlphaFoldDB" id="A0A200J8M2"/>
<organism evidence="1">
    <name type="scientific">Candidatus Enterococcus dunnyi</name>
    <dbReference type="NCBI Taxonomy" id="1834192"/>
    <lineage>
        <taxon>Bacteria</taxon>
        <taxon>Bacillati</taxon>
        <taxon>Bacillota</taxon>
        <taxon>Bacilli</taxon>
        <taxon>Lactobacillales</taxon>
        <taxon>Enterococcaceae</taxon>
        <taxon>Enterococcus</taxon>
    </lineage>
</organism>
<dbReference type="RefSeq" id="WP_176372847.1">
    <property type="nucleotide sequence ID" value="NZ_CP147246.1"/>
</dbReference>